<reference evidence="2" key="2">
    <citation type="submission" date="2024-06" db="EMBL/GenBank/DDBJ databases">
        <title>Micromonospora mangrovi CCTCC AA 2012012 genome sequences.</title>
        <authorList>
            <person name="Gao J."/>
        </authorList>
    </citation>
    <scope>NUCLEOTIDE SEQUENCE</scope>
    <source>
        <strain evidence="2">CCTCC AA 2012012</strain>
    </source>
</reference>
<reference evidence="1" key="1">
    <citation type="submission" date="2024-01" db="EMBL/GenBank/DDBJ databases">
        <title>The genome sequence of Micromonospora mangrovi CCTCC AA 2012012.</title>
        <authorList>
            <person name="Gao J."/>
        </authorList>
    </citation>
    <scope>NUCLEOTIDE SEQUENCE</scope>
    <source>
        <strain evidence="1">CCTCC AA 2012012</strain>
    </source>
</reference>
<gene>
    <name evidence="2" type="ORF">ABUL08_09685</name>
    <name evidence="1" type="ORF">VK199_09635</name>
</gene>
<protein>
    <submittedName>
        <fullName evidence="1">FAD-dependent monooxygenase</fullName>
    </submittedName>
</protein>
<dbReference type="Pfam" id="PF12831">
    <property type="entry name" value="FAD_oxidored"/>
    <property type="match status" value="1"/>
</dbReference>
<dbReference type="EMBL" id="CP157762">
    <property type="protein sequence ID" value="XBP95634.1"/>
    <property type="molecule type" value="Genomic_DNA"/>
</dbReference>
<dbReference type="GO" id="GO:0004497">
    <property type="term" value="F:monooxygenase activity"/>
    <property type="evidence" value="ECO:0007669"/>
    <property type="project" value="UniProtKB-KW"/>
</dbReference>
<keyword evidence="1" id="KW-0560">Oxidoreductase</keyword>
<organism evidence="1">
    <name type="scientific">Micromonospora sp. CCTCC AA 2012012</name>
    <dbReference type="NCBI Taxonomy" id="3111921"/>
    <lineage>
        <taxon>Bacteria</taxon>
        <taxon>Bacillati</taxon>
        <taxon>Actinomycetota</taxon>
        <taxon>Actinomycetes</taxon>
        <taxon>Micromonosporales</taxon>
        <taxon>Micromonosporaceae</taxon>
        <taxon>Micromonospora</taxon>
    </lineage>
</organism>
<accession>A0AAU7MDV8</accession>
<dbReference type="InterPro" id="IPR036188">
    <property type="entry name" value="FAD/NAD-bd_sf"/>
</dbReference>
<keyword evidence="1" id="KW-0503">Monooxygenase</keyword>
<dbReference type="PANTHER" id="PTHR43422:SF3">
    <property type="entry name" value="THIAMINE THIAZOLE SYNTHASE"/>
    <property type="match status" value="1"/>
</dbReference>
<dbReference type="EMBL" id="CP159342">
    <property type="protein sequence ID" value="XCH76338.1"/>
    <property type="molecule type" value="Genomic_DNA"/>
</dbReference>
<dbReference type="RefSeq" id="WP_350936627.1">
    <property type="nucleotide sequence ID" value="NZ_CP157762.1"/>
</dbReference>
<name>A0AAU7MDV8_9ACTN</name>
<proteinExistence type="predicted"/>
<evidence type="ECO:0000313" key="1">
    <source>
        <dbReference type="EMBL" id="XBP95634.1"/>
    </source>
</evidence>
<dbReference type="Gene3D" id="3.50.50.60">
    <property type="entry name" value="FAD/NAD(P)-binding domain"/>
    <property type="match status" value="1"/>
</dbReference>
<dbReference type="SUPFAM" id="SSF51905">
    <property type="entry name" value="FAD/NAD(P)-binding domain"/>
    <property type="match status" value="1"/>
</dbReference>
<dbReference type="PANTHER" id="PTHR43422">
    <property type="entry name" value="THIAMINE THIAZOLE SYNTHASE"/>
    <property type="match status" value="1"/>
</dbReference>
<evidence type="ECO:0000313" key="2">
    <source>
        <dbReference type="EMBL" id="XCH76338.1"/>
    </source>
</evidence>
<dbReference type="AlphaFoldDB" id="A0AAU7MDV8"/>
<sequence>MTDHTHHRAVVVGASIGGLLAARVLSEGFASVTVVDRDRLPGLEIGRRGVPQGHHPHALLARGREILDELFPGLTADLVARGAVPVDVQNDVRSYHDGWRLRQAPSDLHGVSVSRPALEEYLRSRVAALPGVVLRAESEVTGLLADDTRSRVTGVRVRGSASGAVELPADLVVDATGRGNRGATWLTELGYEPAPQDEVETNVVYASRDYRRGPSDSDVAGIVVGPTIAVPRGGVALAAEGDRWMVTLYGMGEDLPPADHEGFTDFAARLPVPELHQLLQKVEPVSAIRRMRIPTSIRRRYERLDRFPDGLIVFGDALCQFNPTYAQGMTVAASEAVELRESLRDGDRDLANRFFRRTARVVDVAWNMSTGADLRFPSVRGHRPPRVRFVNAYAARVQAAAAVDPVVGNAFLSVANLTAPPQKLFSLGILARVLRTGRPASATPVADTSLAARP</sequence>